<feature type="compositionally biased region" description="Polar residues" evidence="10">
    <location>
        <begin position="31"/>
        <end position="44"/>
    </location>
</feature>
<evidence type="ECO:0000256" key="10">
    <source>
        <dbReference type="SAM" id="MobiDB-lite"/>
    </source>
</evidence>
<comment type="subcellular location">
    <subcellularLocation>
        <location evidence="8">Cell projection</location>
        <location evidence="8">Cilium</location>
        <location evidence="8">Flagellum membrane</location>
        <topology evidence="8">Multi-pass membrane protein</topology>
    </subcellularLocation>
</comment>
<evidence type="ECO:0000256" key="7">
    <source>
        <dbReference type="ARBA" id="ARBA00057027"/>
    </source>
</evidence>
<keyword evidence="4 11" id="KW-1133">Transmembrane helix</keyword>
<evidence type="ECO:0000256" key="1">
    <source>
        <dbReference type="ARBA" id="ARBA00005585"/>
    </source>
</evidence>
<evidence type="ECO:0000256" key="6">
    <source>
        <dbReference type="ARBA" id="ARBA00023180"/>
    </source>
</evidence>
<feature type="transmembrane region" description="Helical" evidence="11">
    <location>
        <begin position="450"/>
        <end position="469"/>
    </location>
</feature>
<reference evidence="13" key="1">
    <citation type="submission" date="2025-08" db="UniProtKB">
        <authorList>
            <consortium name="Ensembl"/>
        </authorList>
    </citation>
    <scope>IDENTIFICATION</scope>
</reference>
<organism evidence="13 14">
    <name type="scientific">Sphenodon punctatus</name>
    <name type="common">Tuatara</name>
    <name type="synonym">Hatteria punctata</name>
    <dbReference type="NCBI Taxonomy" id="8508"/>
    <lineage>
        <taxon>Eukaryota</taxon>
        <taxon>Metazoa</taxon>
        <taxon>Chordata</taxon>
        <taxon>Craniata</taxon>
        <taxon>Vertebrata</taxon>
        <taxon>Euteleostomi</taxon>
        <taxon>Lepidosauria</taxon>
        <taxon>Sphenodontia</taxon>
        <taxon>Sphenodontidae</taxon>
        <taxon>Sphenodon</taxon>
    </lineage>
</organism>
<feature type="transmembrane region" description="Helical" evidence="11">
    <location>
        <begin position="795"/>
        <end position="817"/>
    </location>
</feature>
<comment type="similarity">
    <text evidence="1">Belongs to the patched family.</text>
</comment>
<dbReference type="Proteomes" id="UP000694392">
    <property type="component" value="Unplaced"/>
</dbReference>
<dbReference type="GO" id="GO:0097225">
    <property type="term" value="C:sperm midpiece"/>
    <property type="evidence" value="ECO:0007669"/>
    <property type="project" value="UniProtKB-ARBA"/>
</dbReference>
<keyword evidence="6" id="KW-0325">Glycoprotein</keyword>
<feature type="transmembrane region" description="Helical" evidence="11">
    <location>
        <begin position="481"/>
        <end position="504"/>
    </location>
</feature>
<keyword evidence="2" id="KW-1003">Cell membrane</keyword>
<feature type="compositionally biased region" description="Basic and acidic residues" evidence="10">
    <location>
        <begin position="17"/>
        <end position="30"/>
    </location>
</feature>
<dbReference type="PROSITE" id="PS50156">
    <property type="entry name" value="SSD"/>
    <property type="match status" value="1"/>
</dbReference>
<dbReference type="PANTHER" id="PTHR10796:SF60">
    <property type="entry name" value="PATCHED DOMAIN-CONTAINING PROTEIN 3"/>
    <property type="match status" value="1"/>
</dbReference>
<evidence type="ECO:0000256" key="2">
    <source>
        <dbReference type="ARBA" id="ARBA00022475"/>
    </source>
</evidence>
<evidence type="ECO:0000256" key="9">
    <source>
        <dbReference type="ARBA" id="ARBA00074262"/>
    </source>
</evidence>
<accession>A0A8D0HN06</accession>
<proteinExistence type="inferred from homology"/>
<evidence type="ECO:0000259" key="12">
    <source>
        <dbReference type="PROSITE" id="PS50156"/>
    </source>
</evidence>
<evidence type="ECO:0000256" key="5">
    <source>
        <dbReference type="ARBA" id="ARBA00023136"/>
    </source>
</evidence>
<protein>
    <recommendedName>
        <fullName evidence="9">Patched domain-containing protein 3</fullName>
    </recommendedName>
</protein>
<dbReference type="SUPFAM" id="SSF82866">
    <property type="entry name" value="Multidrug efflux transporter AcrB transmembrane domain"/>
    <property type="match status" value="2"/>
</dbReference>
<sequence>MSSGSEEEPPPLAGAEGTHHLPQPRERQEQRAVSPSSNSLSSGEQRAASPSSNSLSSGEQRAVSNSSNPQSGGELADATGPQAWCHPNCIERPLSRAFGWLGALVATCPWAFVLLPLLLSAALGSGFCYLPQRKTNDFESQFAPLRGPAKRERRFIQEHFPSNDSGCFFSSRLSTEGTFASFIVVSSSSDSVLTRAAFREILALDRAVRRLNAPWGSPASPLSYPDLCVRTHDSCSSPNPLLDIIEWDPAQIETVALPFLAPFLGRVQLDPGPESESSWLRAAKALKLVYYLREDEVPDRERSLHWLENLLQRIQGQLDALNFTSIQVAYFTSISREEEFERHTKEVIPLFSVTYFLTLLFAIVSCLRLDCVRNKAWVAAFGVLSSGLAVLSGIGLLLFCGVPFVMTVANTPFLVLGAGVDDMFIMVSCWQQTKVKDEVKKRMSATYAEAAVSVTITTLTDVLAFYIGTATSFQSVKAFCLYSGTALIFCYLYNLTFFGAILALNGKREEGNRHWLTFLKVKHETESGSRSVYNLCCVGGSFDEDTGAEVDHPVTAFFRNYYGPFLTNIWTKVFVVLLYLVYLASSIYGCIYIKEGTDLRNLASDHSYVVQYYDWDDEYFSEYGPRVMVSVSESVPYWDSSVRADIENCLESLECISYVDKKLSQSWLRAYEMFAEINSLSIDNKDFFMSNLSLLFTLVPEFEWDVNIRFKEIAASRFFIQTVNVTTAVAKKNLVKQLRDLAANCKIPLMVYHPAFIYFVQYAAIVRNTIQKVIITSGAMVVVSLLLIPNPLCSLWVTFAIASVIVGVDGFMTYWGVNLDSISMINLVICIGFSVDFSAHIVYAFFSSKEPDVNGKAVDALHHLGYPVVQSAISTILGVVVLSAANTYIFRTFFKIMFLVITFGAAHGLIFIPVFLTFFGNLCGIITQQQHYTSPKNNNIAQ</sequence>
<evidence type="ECO:0000313" key="13">
    <source>
        <dbReference type="Ensembl" id="ENSSPUP00000024271.1"/>
    </source>
</evidence>
<evidence type="ECO:0000313" key="14">
    <source>
        <dbReference type="Proteomes" id="UP000694392"/>
    </source>
</evidence>
<comment type="function">
    <text evidence="7">May play a role in sperm development or sperm function. However, does not appear to have an essential role in spermatogenesis or male fertility.</text>
</comment>
<dbReference type="FunFam" id="1.20.1640.10:FF:000013">
    <property type="entry name" value="PaTched Related family"/>
    <property type="match status" value="1"/>
</dbReference>
<reference evidence="13" key="2">
    <citation type="submission" date="2025-09" db="UniProtKB">
        <authorList>
            <consortium name="Ensembl"/>
        </authorList>
    </citation>
    <scope>IDENTIFICATION</scope>
</reference>
<evidence type="ECO:0000256" key="8">
    <source>
        <dbReference type="ARBA" id="ARBA00060429"/>
    </source>
</evidence>
<dbReference type="PANTHER" id="PTHR10796">
    <property type="entry name" value="PATCHED-RELATED"/>
    <property type="match status" value="1"/>
</dbReference>
<dbReference type="Gene3D" id="1.20.1640.10">
    <property type="entry name" value="Multidrug efflux transporter AcrB transmembrane domain"/>
    <property type="match status" value="2"/>
</dbReference>
<evidence type="ECO:0000256" key="3">
    <source>
        <dbReference type="ARBA" id="ARBA00022692"/>
    </source>
</evidence>
<dbReference type="GeneTree" id="ENSGT00940000158727"/>
<feature type="transmembrane region" description="Helical" evidence="11">
    <location>
        <begin position="347"/>
        <end position="369"/>
    </location>
</feature>
<feature type="transmembrane region" description="Helical" evidence="11">
    <location>
        <begin position="824"/>
        <end position="846"/>
    </location>
</feature>
<dbReference type="GO" id="GO:0016020">
    <property type="term" value="C:membrane"/>
    <property type="evidence" value="ECO:0007669"/>
    <property type="project" value="InterPro"/>
</dbReference>
<evidence type="ECO:0000256" key="4">
    <source>
        <dbReference type="ARBA" id="ARBA00022989"/>
    </source>
</evidence>
<feature type="transmembrane region" description="Helical" evidence="11">
    <location>
        <begin position="747"/>
        <end position="766"/>
    </location>
</feature>
<feature type="domain" description="SSD" evidence="12">
    <location>
        <begin position="347"/>
        <end position="504"/>
    </location>
</feature>
<dbReference type="Ensembl" id="ENSSPUT00000025903.1">
    <property type="protein sequence ID" value="ENSSPUP00000024271.1"/>
    <property type="gene ID" value="ENSSPUG00000018610.1"/>
</dbReference>
<dbReference type="Pfam" id="PF02460">
    <property type="entry name" value="Patched"/>
    <property type="match status" value="1"/>
</dbReference>
<keyword evidence="5 11" id="KW-0472">Membrane</keyword>
<feature type="transmembrane region" description="Helical" evidence="11">
    <location>
        <begin position="569"/>
        <end position="588"/>
    </location>
</feature>
<feature type="transmembrane region" description="Helical" evidence="11">
    <location>
        <begin position="376"/>
        <end position="406"/>
    </location>
</feature>
<feature type="region of interest" description="Disordered" evidence="10">
    <location>
        <begin position="1"/>
        <end position="78"/>
    </location>
</feature>
<feature type="compositionally biased region" description="Polar residues" evidence="10">
    <location>
        <begin position="58"/>
        <end position="71"/>
    </location>
</feature>
<feature type="transmembrane region" description="Helical" evidence="11">
    <location>
        <begin position="896"/>
        <end position="919"/>
    </location>
</feature>
<feature type="transmembrane region" description="Helical" evidence="11">
    <location>
        <begin position="866"/>
        <end position="889"/>
    </location>
</feature>
<evidence type="ECO:0000256" key="11">
    <source>
        <dbReference type="SAM" id="Phobius"/>
    </source>
</evidence>
<dbReference type="OMA" id="INDMFII"/>
<keyword evidence="14" id="KW-1185">Reference proteome</keyword>
<dbReference type="InterPro" id="IPR000731">
    <property type="entry name" value="SSD"/>
</dbReference>
<dbReference type="InterPro" id="IPR051697">
    <property type="entry name" value="Patched_domain-protein"/>
</dbReference>
<feature type="transmembrane region" description="Helical" evidence="11">
    <location>
        <begin position="773"/>
        <end position="789"/>
    </location>
</feature>
<name>A0A8D0HN06_SPHPU</name>
<dbReference type="AlphaFoldDB" id="A0A8D0HN06"/>
<dbReference type="InterPro" id="IPR003392">
    <property type="entry name" value="PTHD_SSD"/>
</dbReference>
<keyword evidence="3 11" id="KW-0812">Transmembrane</keyword>
<feature type="transmembrane region" description="Helical" evidence="11">
    <location>
        <begin position="412"/>
        <end position="430"/>
    </location>
</feature>